<evidence type="ECO:0000313" key="11">
    <source>
        <dbReference type="Proteomes" id="UP001595613"/>
    </source>
</evidence>
<keyword evidence="5 8" id="KW-0812">Transmembrane</keyword>
<dbReference type="Gene3D" id="1.10.3720.10">
    <property type="entry name" value="MetI-like"/>
    <property type="match status" value="1"/>
</dbReference>
<proteinExistence type="inferred from homology"/>
<comment type="subcellular location">
    <subcellularLocation>
        <location evidence="1">Cell inner membrane</location>
        <topology evidence="1">Multi-pass membrane protein</topology>
    </subcellularLocation>
    <subcellularLocation>
        <location evidence="8">Cell membrane</location>
        <topology evidence="8">Multi-pass membrane protein</topology>
    </subcellularLocation>
</comment>
<evidence type="ECO:0000256" key="4">
    <source>
        <dbReference type="ARBA" id="ARBA00022475"/>
    </source>
</evidence>
<dbReference type="CDD" id="cd06261">
    <property type="entry name" value="TM_PBP2"/>
    <property type="match status" value="1"/>
</dbReference>
<sequence>MGNLEFLFLLKGLQWTVLLTLISFVGGSIIGLLVALARTSENKILVQLTAGYTALFQGTPLLMQLFVVYYGLALLQLNIEPWIAVSIAYTAHASAFLGDIWRGGIEALPKGQSEAANALGISYLTRMRHVILPQALKVSLPATVGFMVQLLKGTSLAAIVGFVELTRAGQIVSNQIFQPMLVFGVVGLFYFVLCWPLSLYGSRLEQKMALATR</sequence>
<evidence type="ECO:0000259" key="9">
    <source>
        <dbReference type="PROSITE" id="PS50928"/>
    </source>
</evidence>
<evidence type="ECO:0000256" key="8">
    <source>
        <dbReference type="RuleBase" id="RU363032"/>
    </source>
</evidence>
<comment type="caution">
    <text evidence="10">The sequence shown here is derived from an EMBL/GenBank/DDBJ whole genome shotgun (WGS) entry which is preliminary data.</text>
</comment>
<reference evidence="11" key="1">
    <citation type="journal article" date="2019" name="Int. J. Syst. Evol. Microbiol.">
        <title>The Global Catalogue of Microorganisms (GCM) 10K type strain sequencing project: providing services to taxonomists for standard genome sequencing and annotation.</title>
        <authorList>
            <consortium name="The Broad Institute Genomics Platform"/>
            <consortium name="The Broad Institute Genome Sequencing Center for Infectious Disease"/>
            <person name="Wu L."/>
            <person name="Ma J."/>
        </authorList>
    </citation>
    <scope>NUCLEOTIDE SEQUENCE [LARGE SCALE GENOMIC DNA]</scope>
    <source>
        <strain evidence="11">KCTC 42281</strain>
    </source>
</reference>
<evidence type="ECO:0000256" key="7">
    <source>
        <dbReference type="ARBA" id="ARBA00023136"/>
    </source>
</evidence>
<feature type="transmembrane region" description="Helical" evidence="8">
    <location>
        <begin position="12"/>
        <end position="37"/>
    </location>
</feature>
<name>A0ABV7WZW1_9HYPH</name>
<evidence type="ECO:0000256" key="2">
    <source>
        <dbReference type="ARBA" id="ARBA00010072"/>
    </source>
</evidence>
<protein>
    <submittedName>
        <fullName evidence="10">Amino acid ABC transporter permease</fullName>
    </submittedName>
</protein>
<evidence type="ECO:0000256" key="6">
    <source>
        <dbReference type="ARBA" id="ARBA00022989"/>
    </source>
</evidence>
<dbReference type="EMBL" id="JBHRYD010000005">
    <property type="protein sequence ID" value="MFC3704862.1"/>
    <property type="molecule type" value="Genomic_DNA"/>
</dbReference>
<accession>A0ABV7WZW1</accession>
<dbReference type="SUPFAM" id="SSF161098">
    <property type="entry name" value="MetI-like"/>
    <property type="match status" value="1"/>
</dbReference>
<dbReference type="PANTHER" id="PTHR30614">
    <property type="entry name" value="MEMBRANE COMPONENT OF AMINO ACID ABC TRANSPORTER"/>
    <property type="match status" value="1"/>
</dbReference>
<dbReference type="PANTHER" id="PTHR30614:SF34">
    <property type="entry name" value="BLR6398 PROTEIN"/>
    <property type="match status" value="1"/>
</dbReference>
<dbReference type="Proteomes" id="UP001595613">
    <property type="component" value="Unassembled WGS sequence"/>
</dbReference>
<feature type="transmembrane region" description="Helical" evidence="8">
    <location>
        <begin position="49"/>
        <end position="70"/>
    </location>
</feature>
<keyword evidence="6 8" id="KW-1133">Transmembrane helix</keyword>
<keyword evidence="11" id="KW-1185">Reference proteome</keyword>
<gene>
    <name evidence="10" type="ORF">ACFOOL_08845</name>
</gene>
<dbReference type="Pfam" id="PF00528">
    <property type="entry name" value="BPD_transp_1"/>
    <property type="match status" value="1"/>
</dbReference>
<keyword evidence="4" id="KW-1003">Cell membrane</keyword>
<evidence type="ECO:0000256" key="5">
    <source>
        <dbReference type="ARBA" id="ARBA00022692"/>
    </source>
</evidence>
<keyword evidence="3 8" id="KW-0813">Transport</keyword>
<dbReference type="InterPro" id="IPR043429">
    <property type="entry name" value="ArtM/GltK/GlnP/TcyL/YhdX-like"/>
</dbReference>
<evidence type="ECO:0000256" key="1">
    <source>
        <dbReference type="ARBA" id="ARBA00004429"/>
    </source>
</evidence>
<evidence type="ECO:0000313" key="10">
    <source>
        <dbReference type="EMBL" id="MFC3704862.1"/>
    </source>
</evidence>
<evidence type="ECO:0000256" key="3">
    <source>
        <dbReference type="ARBA" id="ARBA00022448"/>
    </source>
</evidence>
<feature type="transmembrane region" description="Helical" evidence="8">
    <location>
        <begin position="180"/>
        <end position="200"/>
    </location>
</feature>
<keyword evidence="7 8" id="KW-0472">Membrane</keyword>
<organism evidence="10 11">
    <name type="scientific">Devosia honganensis</name>
    <dbReference type="NCBI Taxonomy" id="1610527"/>
    <lineage>
        <taxon>Bacteria</taxon>
        <taxon>Pseudomonadati</taxon>
        <taxon>Pseudomonadota</taxon>
        <taxon>Alphaproteobacteria</taxon>
        <taxon>Hyphomicrobiales</taxon>
        <taxon>Devosiaceae</taxon>
        <taxon>Devosia</taxon>
    </lineage>
</organism>
<comment type="similarity">
    <text evidence="2">Belongs to the binding-protein-dependent transport system permease family. HisMQ subfamily.</text>
</comment>
<feature type="domain" description="ABC transmembrane type-1" evidence="9">
    <location>
        <begin position="13"/>
        <end position="201"/>
    </location>
</feature>
<dbReference type="InterPro" id="IPR000515">
    <property type="entry name" value="MetI-like"/>
</dbReference>
<dbReference type="NCBIfam" id="TIGR01726">
    <property type="entry name" value="HEQRo_perm_3TM"/>
    <property type="match status" value="1"/>
</dbReference>
<dbReference type="InterPro" id="IPR010065">
    <property type="entry name" value="AA_ABC_transptr_permease_3TM"/>
</dbReference>
<dbReference type="InterPro" id="IPR035906">
    <property type="entry name" value="MetI-like_sf"/>
</dbReference>
<dbReference type="RefSeq" id="WP_380096582.1">
    <property type="nucleotide sequence ID" value="NZ_JBHRYD010000005.1"/>
</dbReference>
<dbReference type="PROSITE" id="PS50928">
    <property type="entry name" value="ABC_TM1"/>
    <property type="match status" value="1"/>
</dbReference>